<keyword evidence="2" id="KW-0238">DNA-binding</keyword>
<dbReference type="Pfam" id="PF02311">
    <property type="entry name" value="AraC_binding"/>
    <property type="match status" value="1"/>
</dbReference>
<dbReference type="SUPFAM" id="SSF46689">
    <property type="entry name" value="Homeodomain-like"/>
    <property type="match status" value="2"/>
</dbReference>
<dbReference type="Pfam" id="PF12833">
    <property type="entry name" value="HTH_18"/>
    <property type="match status" value="1"/>
</dbReference>
<keyword evidence="6" id="KW-1185">Reference proteome</keyword>
<evidence type="ECO:0000313" key="5">
    <source>
        <dbReference type="EMBL" id="SMO50240.1"/>
    </source>
</evidence>
<reference evidence="5 6" key="1">
    <citation type="submission" date="2017-05" db="EMBL/GenBank/DDBJ databases">
        <authorList>
            <person name="Varghese N."/>
            <person name="Submissions S."/>
        </authorList>
    </citation>
    <scope>NUCLEOTIDE SEQUENCE [LARGE SCALE GENOMIC DNA]</scope>
    <source>
        <strain evidence="5 6">DSM 21985</strain>
    </source>
</reference>
<dbReference type="PROSITE" id="PS01124">
    <property type="entry name" value="HTH_ARAC_FAMILY_2"/>
    <property type="match status" value="1"/>
</dbReference>
<keyword evidence="3" id="KW-0804">Transcription</keyword>
<dbReference type="PRINTS" id="PR00032">
    <property type="entry name" value="HTHARAC"/>
</dbReference>
<dbReference type="Gene3D" id="2.60.120.280">
    <property type="entry name" value="Regulatory protein AraC"/>
    <property type="match status" value="1"/>
</dbReference>
<dbReference type="InterPro" id="IPR009057">
    <property type="entry name" value="Homeodomain-like_sf"/>
</dbReference>
<protein>
    <submittedName>
        <fullName evidence="5">Transcriptional regulator, AraC family</fullName>
    </submittedName>
</protein>
<evidence type="ECO:0000256" key="1">
    <source>
        <dbReference type="ARBA" id="ARBA00023015"/>
    </source>
</evidence>
<feature type="domain" description="HTH araC/xylS-type" evidence="4">
    <location>
        <begin position="214"/>
        <end position="312"/>
    </location>
</feature>
<organism evidence="5 6">
    <name type="scientific">Gracilimonas mengyeensis</name>
    <dbReference type="NCBI Taxonomy" id="1302730"/>
    <lineage>
        <taxon>Bacteria</taxon>
        <taxon>Pseudomonadati</taxon>
        <taxon>Balneolota</taxon>
        <taxon>Balneolia</taxon>
        <taxon>Balneolales</taxon>
        <taxon>Balneolaceae</taxon>
        <taxon>Gracilimonas</taxon>
    </lineage>
</organism>
<name>A0A521BUU0_9BACT</name>
<dbReference type="InterPro" id="IPR018060">
    <property type="entry name" value="HTH_AraC"/>
</dbReference>
<gene>
    <name evidence="5" type="ORF">SAMN06265219_10363</name>
</gene>
<sequence length="313" mass="36791">MDNSSIAMDNSTINPDKKREGFLGQQMVVIPQNIRRAIENDPFLNNLYLTDIGYYPNAKNHFRKREEGTDEYILIYCTEGNGWIEINSQQYNMIPHSYFIIPAEIAHAYGADKKNPWSIYWVHFSGNTAKSFYKKHCQRGETRTGDSLPKVIKLPFEERRIDYFNGLISLLESGYSTEIIEYVNLTLWQLLASFVYHDFYSEIRHQNNGTDIVDSAIQYMQEHIDQSITIEELAHHLNYSASYLYSLFKEATGYSPINYFNHLKIQKACRYLSFTDMSIKEISFELGFNDPYYFSRLFKKMMEVSPSQYRNKL</sequence>
<evidence type="ECO:0000313" key="6">
    <source>
        <dbReference type="Proteomes" id="UP000317557"/>
    </source>
</evidence>
<proteinExistence type="predicted"/>
<dbReference type="EMBL" id="FXTP01000003">
    <property type="protein sequence ID" value="SMO50240.1"/>
    <property type="molecule type" value="Genomic_DNA"/>
</dbReference>
<dbReference type="GO" id="GO:0043565">
    <property type="term" value="F:sequence-specific DNA binding"/>
    <property type="evidence" value="ECO:0007669"/>
    <property type="project" value="InterPro"/>
</dbReference>
<dbReference type="InterPro" id="IPR020449">
    <property type="entry name" value="Tscrpt_reg_AraC-type_HTH"/>
</dbReference>
<dbReference type="InterPro" id="IPR037923">
    <property type="entry name" value="HTH-like"/>
</dbReference>
<dbReference type="PANTHER" id="PTHR43280:SF30">
    <property type="entry name" value="MMSAB OPERON REGULATORY PROTEIN"/>
    <property type="match status" value="1"/>
</dbReference>
<accession>A0A521BUU0</accession>
<dbReference type="Gene3D" id="1.10.10.60">
    <property type="entry name" value="Homeodomain-like"/>
    <property type="match status" value="2"/>
</dbReference>
<dbReference type="PANTHER" id="PTHR43280">
    <property type="entry name" value="ARAC-FAMILY TRANSCRIPTIONAL REGULATOR"/>
    <property type="match status" value="1"/>
</dbReference>
<evidence type="ECO:0000259" key="4">
    <source>
        <dbReference type="PROSITE" id="PS01124"/>
    </source>
</evidence>
<dbReference type="AlphaFoldDB" id="A0A521BUU0"/>
<dbReference type="InterPro" id="IPR003313">
    <property type="entry name" value="AraC-bd"/>
</dbReference>
<evidence type="ECO:0000256" key="3">
    <source>
        <dbReference type="ARBA" id="ARBA00023163"/>
    </source>
</evidence>
<dbReference type="Proteomes" id="UP000317557">
    <property type="component" value="Unassembled WGS sequence"/>
</dbReference>
<dbReference type="PROSITE" id="PS00041">
    <property type="entry name" value="HTH_ARAC_FAMILY_1"/>
    <property type="match status" value="1"/>
</dbReference>
<keyword evidence="1" id="KW-0805">Transcription regulation</keyword>
<dbReference type="SMART" id="SM00342">
    <property type="entry name" value="HTH_ARAC"/>
    <property type="match status" value="1"/>
</dbReference>
<dbReference type="SUPFAM" id="SSF51215">
    <property type="entry name" value="Regulatory protein AraC"/>
    <property type="match status" value="1"/>
</dbReference>
<dbReference type="CDD" id="cd06986">
    <property type="entry name" value="cupin_MmsR-like_N"/>
    <property type="match status" value="1"/>
</dbReference>
<evidence type="ECO:0000256" key="2">
    <source>
        <dbReference type="ARBA" id="ARBA00023125"/>
    </source>
</evidence>
<dbReference type="InterPro" id="IPR018062">
    <property type="entry name" value="HTH_AraC-typ_CS"/>
</dbReference>
<dbReference type="GO" id="GO:0003700">
    <property type="term" value="F:DNA-binding transcription factor activity"/>
    <property type="evidence" value="ECO:0007669"/>
    <property type="project" value="InterPro"/>
</dbReference>